<dbReference type="PANTHER" id="PTHR22760">
    <property type="entry name" value="GLYCOSYLTRANSFERASE"/>
    <property type="match status" value="1"/>
</dbReference>
<dbReference type="GO" id="GO:0000026">
    <property type="term" value="F:alpha-1,2-mannosyltransferase activity"/>
    <property type="evidence" value="ECO:0007669"/>
    <property type="project" value="TreeGrafter"/>
</dbReference>
<feature type="transmembrane region" description="Helical" evidence="10">
    <location>
        <begin position="204"/>
        <end position="227"/>
    </location>
</feature>
<reference evidence="12 13" key="1">
    <citation type="submission" date="2014-04" db="EMBL/GenBank/DDBJ databases">
        <authorList>
            <consortium name="DOE Joint Genome Institute"/>
            <person name="Kuo A."/>
            <person name="Kohler A."/>
            <person name="Costa M.D."/>
            <person name="Nagy L.G."/>
            <person name="Floudas D."/>
            <person name="Copeland A."/>
            <person name="Barry K.W."/>
            <person name="Cichocki N."/>
            <person name="Veneault-Fourrey C."/>
            <person name="LaButti K."/>
            <person name="Lindquist E.A."/>
            <person name="Lipzen A."/>
            <person name="Lundell T."/>
            <person name="Morin E."/>
            <person name="Murat C."/>
            <person name="Sun H."/>
            <person name="Tunlid A."/>
            <person name="Henrissat B."/>
            <person name="Grigoriev I.V."/>
            <person name="Hibbett D.S."/>
            <person name="Martin F."/>
            <person name="Nordberg H.P."/>
            <person name="Cantor M.N."/>
            <person name="Hua S.X."/>
        </authorList>
    </citation>
    <scope>NUCLEOTIDE SEQUENCE [LARGE SCALE GENOMIC DNA]</scope>
    <source>
        <strain evidence="12 13">441</strain>
    </source>
</reference>
<dbReference type="InterPro" id="IPR005599">
    <property type="entry name" value="GPI_mannosylTrfase"/>
</dbReference>
<keyword evidence="8 10" id="KW-0472">Membrane</keyword>
<organism evidence="12 13">
    <name type="scientific">Pisolithus microcarpus 441</name>
    <dbReference type="NCBI Taxonomy" id="765257"/>
    <lineage>
        <taxon>Eukaryota</taxon>
        <taxon>Fungi</taxon>
        <taxon>Dikarya</taxon>
        <taxon>Basidiomycota</taxon>
        <taxon>Agaricomycotina</taxon>
        <taxon>Agaricomycetes</taxon>
        <taxon>Agaricomycetidae</taxon>
        <taxon>Boletales</taxon>
        <taxon>Sclerodermatineae</taxon>
        <taxon>Pisolithaceae</taxon>
        <taxon>Pisolithus</taxon>
    </lineage>
</organism>
<comment type="subcellular location">
    <subcellularLocation>
        <location evidence="1 10">Endoplasmic reticulum membrane</location>
        <topology evidence="1 10">Multi-pass membrane protein</topology>
    </subcellularLocation>
</comment>
<evidence type="ECO:0000256" key="8">
    <source>
        <dbReference type="ARBA" id="ARBA00023136"/>
    </source>
</evidence>
<evidence type="ECO:0000256" key="7">
    <source>
        <dbReference type="ARBA" id="ARBA00022989"/>
    </source>
</evidence>
<dbReference type="HOGENOM" id="CLU_012353_0_1_1"/>
<dbReference type="Pfam" id="PF03901">
    <property type="entry name" value="Glyco_transf_22"/>
    <property type="match status" value="1"/>
</dbReference>
<evidence type="ECO:0000256" key="10">
    <source>
        <dbReference type="RuleBase" id="RU363075"/>
    </source>
</evidence>
<name>A0A0C9Z0W0_9AGAM</name>
<keyword evidence="6 10" id="KW-0256">Endoplasmic reticulum</keyword>
<evidence type="ECO:0000256" key="5">
    <source>
        <dbReference type="ARBA" id="ARBA00022692"/>
    </source>
</evidence>
<comment type="caution">
    <text evidence="10">Lacks conserved residue(s) required for the propagation of feature annotation.</text>
</comment>
<feature type="transmembrane region" description="Helical" evidence="10">
    <location>
        <begin position="286"/>
        <end position="305"/>
    </location>
</feature>
<dbReference type="AlphaFoldDB" id="A0A0C9Z0W0"/>
<dbReference type="PANTHER" id="PTHR22760:SF4">
    <property type="entry name" value="GPI MANNOSYLTRANSFERASE 3"/>
    <property type="match status" value="1"/>
</dbReference>
<dbReference type="STRING" id="765257.A0A0C9Z0W0"/>
<feature type="transmembrane region" description="Helical" evidence="10">
    <location>
        <begin position="254"/>
        <end position="274"/>
    </location>
</feature>
<gene>
    <name evidence="12" type="ORF">PISMIDRAFT_85964</name>
</gene>
<evidence type="ECO:0000256" key="11">
    <source>
        <dbReference type="SAM" id="SignalP"/>
    </source>
</evidence>
<accession>A0A0C9Z0W0</accession>
<evidence type="ECO:0000313" key="13">
    <source>
        <dbReference type="Proteomes" id="UP000054018"/>
    </source>
</evidence>
<evidence type="ECO:0000256" key="3">
    <source>
        <dbReference type="ARBA" id="ARBA00022676"/>
    </source>
</evidence>
<sequence>MIQVSLLSVCLRLVIALFTRGFFQPDEYFQALEPAHKVVFGYGHLTWEWLSPQPVRGVLYPAINIPAYWVLKASGLDTIYPATVVTGPRLIHGLLASLTDIWVCKLAREVLDETYVQLVYFLSLTSFFHSMSLSRSLSNSLETSLTTIALSHFPWGVKAPFSLRCIFFAALACAVRPTNSVIWVYMFSVLFLRGRSRPKPLIIVARDAIMIGATVLTLSIVLDTLFYGRPTLTVLNFLRVNASPVSSFYGSSPWHYYLLQAIPILCVTSLPFVLHGSLLAVKKNEAKLKILVGCVAWTIGIYSLLGHKEWRFLHPLLPMLHVLGARSLGELYDRSAQDPYSRQSSRRMKQVGGLPLRMRDLLLLLLPVPTSIYVAFFHCTGQIEVMSYLRSLPVDGSTTIGFLMPCHSTPWQAYLHRPDLAHPGKMWALGCEPPLMCVVRDKARYRDQTDLFFESPIGYVLSHFPSQVDPSFPPSPFPSSVPDASFVSILGEIESHNSSWDMGWRHEWPKYIVMFGALLQEPGMLSLLQEKGYREIWKGGREWDGDERRKGGVRVWEYGTL</sequence>
<comment type="function">
    <text evidence="9">Mannosyltransferase involved in glycosylphosphatidylinositol-anchor biosynthesis. Transfers the third mannose to Man2-GlcN-acyl-PI during GPI precursor assembly.</text>
</comment>
<evidence type="ECO:0000256" key="4">
    <source>
        <dbReference type="ARBA" id="ARBA00022679"/>
    </source>
</evidence>
<keyword evidence="13" id="KW-1185">Reference proteome</keyword>
<dbReference type="Proteomes" id="UP000054018">
    <property type="component" value="Unassembled WGS sequence"/>
</dbReference>
<comment type="similarity">
    <text evidence="2">Belongs to the glycosyltransferase 22 family. PIGB subfamily.</text>
</comment>
<keyword evidence="5 10" id="KW-0812">Transmembrane</keyword>
<evidence type="ECO:0000256" key="9">
    <source>
        <dbReference type="ARBA" id="ARBA00024708"/>
    </source>
</evidence>
<dbReference type="OrthoDB" id="416834at2759"/>
<evidence type="ECO:0000256" key="2">
    <source>
        <dbReference type="ARBA" id="ARBA00006065"/>
    </source>
</evidence>
<feature type="chain" id="PRO_5002217857" description="Mannosyltransferase" evidence="11">
    <location>
        <begin position="17"/>
        <end position="561"/>
    </location>
</feature>
<proteinExistence type="inferred from homology"/>
<feature type="signal peptide" evidence="11">
    <location>
        <begin position="1"/>
        <end position="16"/>
    </location>
</feature>
<protein>
    <recommendedName>
        <fullName evidence="10">Mannosyltransferase</fullName>
        <ecNumber evidence="10">2.4.1.-</ecNumber>
    </recommendedName>
</protein>
<evidence type="ECO:0000313" key="12">
    <source>
        <dbReference type="EMBL" id="KIK31125.1"/>
    </source>
</evidence>
<dbReference type="EC" id="2.4.1.-" evidence="10"/>
<evidence type="ECO:0000256" key="6">
    <source>
        <dbReference type="ARBA" id="ARBA00022824"/>
    </source>
</evidence>
<keyword evidence="4 12" id="KW-0808">Transferase</keyword>
<reference evidence="13" key="2">
    <citation type="submission" date="2015-01" db="EMBL/GenBank/DDBJ databases">
        <title>Evolutionary Origins and Diversification of the Mycorrhizal Mutualists.</title>
        <authorList>
            <consortium name="DOE Joint Genome Institute"/>
            <consortium name="Mycorrhizal Genomics Consortium"/>
            <person name="Kohler A."/>
            <person name="Kuo A."/>
            <person name="Nagy L.G."/>
            <person name="Floudas D."/>
            <person name="Copeland A."/>
            <person name="Barry K.W."/>
            <person name="Cichocki N."/>
            <person name="Veneault-Fourrey C."/>
            <person name="LaButti K."/>
            <person name="Lindquist E.A."/>
            <person name="Lipzen A."/>
            <person name="Lundell T."/>
            <person name="Morin E."/>
            <person name="Murat C."/>
            <person name="Riley R."/>
            <person name="Ohm R."/>
            <person name="Sun H."/>
            <person name="Tunlid A."/>
            <person name="Henrissat B."/>
            <person name="Grigoriev I.V."/>
            <person name="Hibbett D.S."/>
            <person name="Martin F."/>
        </authorList>
    </citation>
    <scope>NUCLEOTIDE SEQUENCE [LARGE SCALE GENOMIC DNA]</scope>
    <source>
        <strain evidence="13">441</strain>
    </source>
</reference>
<dbReference type="GO" id="GO:0006506">
    <property type="term" value="P:GPI anchor biosynthetic process"/>
    <property type="evidence" value="ECO:0007669"/>
    <property type="project" value="TreeGrafter"/>
</dbReference>
<feature type="transmembrane region" description="Helical" evidence="10">
    <location>
        <begin position="166"/>
        <end position="192"/>
    </location>
</feature>
<evidence type="ECO:0000256" key="1">
    <source>
        <dbReference type="ARBA" id="ARBA00004477"/>
    </source>
</evidence>
<dbReference type="GO" id="GO:0005789">
    <property type="term" value="C:endoplasmic reticulum membrane"/>
    <property type="evidence" value="ECO:0007669"/>
    <property type="project" value="UniProtKB-SubCell"/>
</dbReference>
<keyword evidence="3 10" id="KW-0328">Glycosyltransferase</keyword>
<keyword evidence="11" id="KW-0732">Signal</keyword>
<keyword evidence="7 10" id="KW-1133">Transmembrane helix</keyword>
<dbReference type="EMBL" id="KN833685">
    <property type="protein sequence ID" value="KIK31125.1"/>
    <property type="molecule type" value="Genomic_DNA"/>
</dbReference>